<dbReference type="SMART" id="SM00091">
    <property type="entry name" value="PAS"/>
    <property type="match status" value="2"/>
</dbReference>
<evidence type="ECO:0000256" key="4">
    <source>
        <dbReference type="ARBA" id="ARBA00022777"/>
    </source>
</evidence>
<proteinExistence type="predicted"/>
<dbReference type="InterPro" id="IPR000014">
    <property type="entry name" value="PAS"/>
</dbReference>
<dbReference type="InterPro" id="IPR000700">
    <property type="entry name" value="PAS-assoc_C"/>
</dbReference>
<gene>
    <name evidence="10" type="ORF">HJ583_006140</name>
</gene>
<dbReference type="InterPro" id="IPR005467">
    <property type="entry name" value="His_kinase_dom"/>
</dbReference>
<dbReference type="Gene3D" id="3.30.565.10">
    <property type="entry name" value="Histidine kinase-like ATPase, C-terminal domain"/>
    <property type="match status" value="1"/>
</dbReference>
<dbReference type="Gene3D" id="3.30.450.20">
    <property type="entry name" value="PAS domain"/>
    <property type="match status" value="2"/>
</dbReference>
<comment type="caution">
    <text evidence="10">The sequence shown here is derived from an EMBL/GenBank/DDBJ whole genome shotgun (WGS) entry which is preliminary data.</text>
</comment>
<feature type="domain" description="PAC" evidence="9">
    <location>
        <begin position="208"/>
        <end position="258"/>
    </location>
</feature>
<dbReference type="Pfam" id="PF13426">
    <property type="entry name" value="PAS_9"/>
    <property type="match status" value="1"/>
</dbReference>
<evidence type="ECO:0000256" key="5">
    <source>
        <dbReference type="ARBA" id="ARBA00022840"/>
    </source>
</evidence>
<dbReference type="PROSITE" id="PS50109">
    <property type="entry name" value="HIS_KIN"/>
    <property type="match status" value="1"/>
</dbReference>
<evidence type="ECO:0000313" key="11">
    <source>
        <dbReference type="Proteomes" id="UP000778523"/>
    </source>
</evidence>
<dbReference type="PROSITE" id="PS50112">
    <property type="entry name" value="PAS"/>
    <property type="match status" value="2"/>
</dbReference>
<keyword evidence="11" id="KW-1185">Reference proteome</keyword>
<keyword evidence="2" id="KW-0808">Transferase</keyword>
<keyword evidence="1" id="KW-0597">Phosphoprotein</keyword>
<reference evidence="10 11" key="1">
    <citation type="submission" date="2020-06" db="EMBL/GenBank/DDBJ databases">
        <title>Draft genome of Uliginosibacterium sp. IMCC34675.</title>
        <authorList>
            <person name="Song J."/>
        </authorList>
    </citation>
    <scope>NUCLEOTIDE SEQUENCE [LARGE SCALE GENOMIC DNA]</scope>
    <source>
        <strain evidence="10 11">IMCC34675</strain>
    </source>
</reference>
<keyword evidence="3" id="KW-0547">Nucleotide-binding</keyword>
<dbReference type="InterPro" id="IPR013767">
    <property type="entry name" value="PAS_fold"/>
</dbReference>
<accession>A0ABX2IKN4</accession>
<dbReference type="InterPro" id="IPR036890">
    <property type="entry name" value="HATPase_C_sf"/>
</dbReference>
<evidence type="ECO:0000259" key="7">
    <source>
        <dbReference type="PROSITE" id="PS50109"/>
    </source>
</evidence>
<feature type="domain" description="PAC" evidence="9">
    <location>
        <begin position="87"/>
        <end position="137"/>
    </location>
</feature>
<sequence>MNNAALPLPGDESFRRAVEWAPTAMVMVNEEGQIVLANAQAERVFGYSRDELLGQPIEMLVPARFAGQHPGFRQAFSSNPHPRPMGSGRELFARRHDGSEFPVEIGLTPIDAGNGFMVLAAIVDITERKRLEERFRRVVEYAPSAMVMVDRKGCIVLVNAQTEQLFGFPRSAVIGQPIEMLVPERLRGEHVGYRNGFLKESQPRPMGVGRDLFARRADGTEFPVEIGLNPIETEEGRMVLASIVDITERRRVQQTLEKALEEKTVLLNEVHHRVKNNLQVIASLLNLQATHTQEPRLRAILSESQSRVRAMALTHQLLYERKDYSRVDLGEYLERLAQLLLSSYREESAHISLRRALPSGPQFLDLDRAIPCGLIVNELVTNAFKHAFPEGRSGEIGLELHLNAKELELIVTDNGVGFPPDFDLNSIQSLGLQLVPLLVEQLKGRCSFGTGPGARFSLRFPLDPLDSVMETSP</sequence>
<dbReference type="CDD" id="cd00130">
    <property type="entry name" value="PAS"/>
    <property type="match status" value="2"/>
</dbReference>
<dbReference type="InterPro" id="IPR011495">
    <property type="entry name" value="Sig_transdc_His_kin_sub2_dim/P"/>
</dbReference>
<evidence type="ECO:0000256" key="1">
    <source>
        <dbReference type="ARBA" id="ARBA00022553"/>
    </source>
</evidence>
<dbReference type="Pfam" id="PF00989">
    <property type="entry name" value="PAS"/>
    <property type="match status" value="1"/>
</dbReference>
<name>A0ABX2IKN4_9RHOO</name>
<dbReference type="Proteomes" id="UP000778523">
    <property type="component" value="Unassembled WGS sequence"/>
</dbReference>
<dbReference type="SMART" id="SM00387">
    <property type="entry name" value="HATPase_c"/>
    <property type="match status" value="1"/>
</dbReference>
<evidence type="ECO:0000259" key="9">
    <source>
        <dbReference type="PROSITE" id="PS50113"/>
    </source>
</evidence>
<keyword evidence="5" id="KW-0067">ATP-binding</keyword>
<evidence type="ECO:0000313" key="10">
    <source>
        <dbReference type="EMBL" id="NSL54595.1"/>
    </source>
</evidence>
<evidence type="ECO:0000256" key="3">
    <source>
        <dbReference type="ARBA" id="ARBA00022741"/>
    </source>
</evidence>
<dbReference type="InterPro" id="IPR001610">
    <property type="entry name" value="PAC"/>
</dbReference>
<evidence type="ECO:0000256" key="2">
    <source>
        <dbReference type="ARBA" id="ARBA00022679"/>
    </source>
</evidence>
<dbReference type="SUPFAM" id="SSF55785">
    <property type="entry name" value="PYP-like sensor domain (PAS domain)"/>
    <property type="match status" value="2"/>
</dbReference>
<dbReference type="PANTHER" id="PTHR43065:SF23">
    <property type="entry name" value="SENSOR HISTIDINE KINASE PDTAS"/>
    <property type="match status" value="1"/>
</dbReference>
<dbReference type="SUPFAM" id="SSF55874">
    <property type="entry name" value="ATPase domain of HSP90 chaperone/DNA topoisomerase II/histidine kinase"/>
    <property type="match status" value="1"/>
</dbReference>
<dbReference type="InterPro" id="IPR003594">
    <property type="entry name" value="HATPase_dom"/>
</dbReference>
<evidence type="ECO:0000259" key="8">
    <source>
        <dbReference type="PROSITE" id="PS50112"/>
    </source>
</evidence>
<feature type="domain" description="PAS" evidence="8">
    <location>
        <begin position="131"/>
        <end position="184"/>
    </location>
</feature>
<dbReference type="PANTHER" id="PTHR43065">
    <property type="entry name" value="SENSOR HISTIDINE KINASE"/>
    <property type="match status" value="1"/>
</dbReference>
<dbReference type="SMART" id="SM00086">
    <property type="entry name" value="PAC"/>
    <property type="match status" value="2"/>
</dbReference>
<dbReference type="Pfam" id="PF02518">
    <property type="entry name" value="HATPase_c"/>
    <property type="match status" value="1"/>
</dbReference>
<protein>
    <submittedName>
        <fullName evidence="10">PAS domain S-box protein</fullName>
    </submittedName>
</protein>
<feature type="domain" description="Histidine kinase" evidence="7">
    <location>
        <begin position="269"/>
        <end position="464"/>
    </location>
</feature>
<dbReference type="PROSITE" id="PS50113">
    <property type="entry name" value="PAC"/>
    <property type="match status" value="2"/>
</dbReference>
<keyword evidence="6" id="KW-0902">Two-component regulatory system</keyword>
<dbReference type="NCBIfam" id="TIGR00229">
    <property type="entry name" value="sensory_box"/>
    <property type="match status" value="2"/>
</dbReference>
<dbReference type="Pfam" id="PF07568">
    <property type="entry name" value="HisKA_2"/>
    <property type="match status" value="1"/>
</dbReference>
<keyword evidence="4" id="KW-0418">Kinase</keyword>
<dbReference type="RefSeq" id="WP_170021073.1">
    <property type="nucleotide sequence ID" value="NZ_JABCSC020000001.1"/>
</dbReference>
<organism evidence="10 11">
    <name type="scientific">Uliginosibacterium aquaticum</name>
    <dbReference type="NCBI Taxonomy" id="2731212"/>
    <lineage>
        <taxon>Bacteria</taxon>
        <taxon>Pseudomonadati</taxon>
        <taxon>Pseudomonadota</taxon>
        <taxon>Betaproteobacteria</taxon>
        <taxon>Rhodocyclales</taxon>
        <taxon>Zoogloeaceae</taxon>
        <taxon>Uliginosibacterium</taxon>
    </lineage>
</organism>
<dbReference type="EMBL" id="JABCSC020000001">
    <property type="protein sequence ID" value="NSL54595.1"/>
    <property type="molecule type" value="Genomic_DNA"/>
</dbReference>
<dbReference type="InterPro" id="IPR035965">
    <property type="entry name" value="PAS-like_dom_sf"/>
</dbReference>
<feature type="domain" description="PAS" evidence="8">
    <location>
        <begin position="10"/>
        <end position="62"/>
    </location>
</feature>
<evidence type="ECO:0000256" key="6">
    <source>
        <dbReference type="ARBA" id="ARBA00023012"/>
    </source>
</evidence>